<dbReference type="OrthoDB" id="120976at2759"/>
<dbReference type="Proteomes" id="UP000663852">
    <property type="component" value="Unassembled WGS sequence"/>
</dbReference>
<reference evidence="5" key="1">
    <citation type="submission" date="2021-02" db="EMBL/GenBank/DDBJ databases">
        <authorList>
            <person name="Nowell W R."/>
        </authorList>
    </citation>
    <scope>NUCLEOTIDE SEQUENCE</scope>
</reference>
<dbReference type="SMART" id="SM00368">
    <property type="entry name" value="LRR_RI"/>
    <property type="match status" value="7"/>
</dbReference>
<dbReference type="Pfam" id="PF00560">
    <property type="entry name" value="LRR_1"/>
    <property type="match status" value="1"/>
</dbReference>
<dbReference type="InterPro" id="IPR027038">
    <property type="entry name" value="RanGap"/>
</dbReference>
<dbReference type="PANTHER" id="PTHR24113">
    <property type="entry name" value="RAN GTPASE-ACTIVATING PROTEIN 1"/>
    <property type="match status" value="1"/>
</dbReference>
<evidence type="ECO:0000313" key="6">
    <source>
        <dbReference type="Proteomes" id="UP000663828"/>
    </source>
</evidence>
<dbReference type="Gene3D" id="3.80.10.10">
    <property type="entry name" value="Ribonuclease Inhibitor"/>
    <property type="match status" value="2"/>
</dbReference>
<evidence type="ECO:0000313" key="4">
    <source>
        <dbReference type="EMBL" id="CAF0729558.1"/>
    </source>
</evidence>
<keyword evidence="1" id="KW-0343">GTPase activation</keyword>
<dbReference type="GO" id="GO:0006913">
    <property type="term" value="P:nucleocytoplasmic transport"/>
    <property type="evidence" value="ECO:0007669"/>
    <property type="project" value="TreeGrafter"/>
</dbReference>
<proteinExistence type="predicted"/>
<keyword evidence="2" id="KW-0433">Leucine-rich repeat</keyword>
<dbReference type="InterPro" id="IPR032675">
    <property type="entry name" value="LRR_dom_sf"/>
</dbReference>
<dbReference type="GO" id="GO:0048471">
    <property type="term" value="C:perinuclear region of cytoplasm"/>
    <property type="evidence" value="ECO:0007669"/>
    <property type="project" value="TreeGrafter"/>
</dbReference>
<dbReference type="GO" id="GO:0005634">
    <property type="term" value="C:nucleus"/>
    <property type="evidence" value="ECO:0007669"/>
    <property type="project" value="TreeGrafter"/>
</dbReference>
<sequence>MLCKEGYRKALKERDKTREKEYIGDLAHSLVYTFIPAHALIPDDDENIQLLTCNRVQHRFEYQFRSVSLSDLTRQYRCIDFDPNLEQRNVKYKRFHDEIRLNDLDYESDLNETDTFINQQDPIQIYLQACKQYQIHPYHSVIDGLNLNTLDLAEMSINDLDLKAICLALRIHTNMKHIRLSANNITAQGCAYLQETLKDSYTIEELDISKNAIDTKGLEILSLLFTNNETKMSIIKKLNLSSCELADSCGPILRKILKVKLVHKIFFSTDEISQGGDMLEELYLSGNQLSTIACKNIGLGLKEIPELRVLDLSWNMICENDIRPICISLKENQALESLNLKMNGLGNQGSVLVGNMLAQNDTILELDLSNNRIEKDGCDIFASKLEMNRRLRKLSFGDNNIGTFGSLILLKAIDHIKSQVEYLNLENVLVNDDFVYLYTQINQYLRPLNVIHGGIRGRLGRDHSTIPGFTIMDDIDLEYLDTKSLHALFQRDPFKILGRMAKEGGYDFAKALKKWDVEEHGHLTYSIYVIDFPSAVKDAGINLDKTLHFILWNYLKKIGNRGSVSYLPFITPLPKSSEKKKKTKR</sequence>
<evidence type="ECO:0000256" key="3">
    <source>
        <dbReference type="ARBA" id="ARBA00022737"/>
    </source>
</evidence>
<keyword evidence="6" id="KW-1185">Reference proteome</keyword>
<dbReference type="GO" id="GO:0005096">
    <property type="term" value="F:GTPase activator activity"/>
    <property type="evidence" value="ECO:0007669"/>
    <property type="project" value="UniProtKB-KW"/>
</dbReference>
<name>A0A814E9M7_ADIRI</name>
<dbReference type="EMBL" id="CAJNOJ010000002">
    <property type="protein sequence ID" value="CAF0729558.1"/>
    <property type="molecule type" value="Genomic_DNA"/>
</dbReference>
<dbReference type="Pfam" id="PF13516">
    <property type="entry name" value="LRR_6"/>
    <property type="match status" value="2"/>
</dbReference>
<evidence type="ECO:0000313" key="5">
    <source>
        <dbReference type="EMBL" id="CAF0966141.1"/>
    </source>
</evidence>
<dbReference type="EMBL" id="CAJNOR010000627">
    <property type="protein sequence ID" value="CAF0966141.1"/>
    <property type="molecule type" value="Genomic_DNA"/>
</dbReference>
<keyword evidence="3" id="KW-0677">Repeat</keyword>
<dbReference type="PANTHER" id="PTHR24113:SF12">
    <property type="entry name" value="RAN GTPASE-ACTIVATING PROTEIN 1"/>
    <property type="match status" value="1"/>
</dbReference>
<evidence type="ECO:0000256" key="1">
    <source>
        <dbReference type="ARBA" id="ARBA00022468"/>
    </source>
</evidence>
<dbReference type="SUPFAM" id="SSF52047">
    <property type="entry name" value="RNI-like"/>
    <property type="match status" value="1"/>
</dbReference>
<dbReference type="InterPro" id="IPR001611">
    <property type="entry name" value="Leu-rich_rpt"/>
</dbReference>
<protein>
    <submittedName>
        <fullName evidence="5">Uncharacterized protein</fullName>
    </submittedName>
</protein>
<gene>
    <name evidence="4" type="ORF">EDS130_LOCUS1001</name>
    <name evidence="5" type="ORF">XAT740_LOCUS11417</name>
</gene>
<comment type="caution">
    <text evidence="5">The sequence shown here is derived from an EMBL/GenBank/DDBJ whole genome shotgun (WGS) entry which is preliminary data.</text>
</comment>
<accession>A0A814E9M7</accession>
<dbReference type="GO" id="GO:0005829">
    <property type="term" value="C:cytosol"/>
    <property type="evidence" value="ECO:0007669"/>
    <property type="project" value="TreeGrafter"/>
</dbReference>
<dbReference type="Proteomes" id="UP000663828">
    <property type="component" value="Unassembled WGS sequence"/>
</dbReference>
<evidence type="ECO:0000256" key="2">
    <source>
        <dbReference type="ARBA" id="ARBA00022614"/>
    </source>
</evidence>
<organism evidence="5 6">
    <name type="scientific">Adineta ricciae</name>
    <name type="common">Rotifer</name>
    <dbReference type="NCBI Taxonomy" id="249248"/>
    <lineage>
        <taxon>Eukaryota</taxon>
        <taxon>Metazoa</taxon>
        <taxon>Spiralia</taxon>
        <taxon>Gnathifera</taxon>
        <taxon>Rotifera</taxon>
        <taxon>Eurotatoria</taxon>
        <taxon>Bdelloidea</taxon>
        <taxon>Adinetida</taxon>
        <taxon>Adinetidae</taxon>
        <taxon>Adineta</taxon>
    </lineage>
</organism>
<dbReference type="GO" id="GO:0031267">
    <property type="term" value="F:small GTPase binding"/>
    <property type="evidence" value="ECO:0007669"/>
    <property type="project" value="TreeGrafter"/>
</dbReference>
<dbReference type="AlphaFoldDB" id="A0A814E9M7"/>